<dbReference type="Proteomes" id="UP001281147">
    <property type="component" value="Unassembled WGS sequence"/>
</dbReference>
<name>A0ACC3N9R1_9PEZI</name>
<sequence>MCIVVISTAHPDYPFILLSNRDEFLNRPTARAIWWDEPNSHVLGGRDLQRTERGTWLAITNQGRIAALTNFREEDDDRKAKDKSRGGIVNAYLTASPDQRESPQDFAGRLIKDFGVHDVGGFSLLFGELRAPVDQSFSGLSILSNRSSLAEDLSTIASSPGETHGLSNSHFGDTSWPKVVHGEQLLKQAVAADVTRGGKNQDHFIESLFDILSIDMLPKRKEGEDWNSYVQQMRNSILIPPVGGPSVDVAPADQLASGKTTDEAMNGSGVHVGQTGYGTQKQTVILVDQKGRVKFVERTLYDQDGRPTKGKDGERTYEFDIQGWDD</sequence>
<dbReference type="EMBL" id="JAUTXU010000066">
    <property type="protein sequence ID" value="KAK3712920.1"/>
    <property type="molecule type" value="Genomic_DNA"/>
</dbReference>
<organism evidence="1 2">
    <name type="scientific">Vermiconidia calcicola</name>
    <dbReference type="NCBI Taxonomy" id="1690605"/>
    <lineage>
        <taxon>Eukaryota</taxon>
        <taxon>Fungi</taxon>
        <taxon>Dikarya</taxon>
        <taxon>Ascomycota</taxon>
        <taxon>Pezizomycotina</taxon>
        <taxon>Dothideomycetes</taxon>
        <taxon>Dothideomycetidae</taxon>
        <taxon>Mycosphaerellales</taxon>
        <taxon>Extremaceae</taxon>
        <taxon>Vermiconidia</taxon>
    </lineage>
</organism>
<evidence type="ECO:0000313" key="1">
    <source>
        <dbReference type="EMBL" id="KAK3712920.1"/>
    </source>
</evidence>
<keyword evidence="2" id="KW-1185">Reference proteome</keyword>
<reference evidence="1" key="1">
    <citation type="submission" date="2023-07" db="EMBL/GenBank/DDBJ databases">
        <title>Black Yeasts Isolated from many extreme environments.</title>
        <authorList>
            <person name="Coleine C."/>
            <person name="Stajich J.E."/>
            <person name="Selbmann L."/>
        </authorList>
    </citation>
    <scope>NUCLEOTIDE SEQUENCE</scope>
    <source>
        <strain evidence="1">CCFEE 5714</strain>
    </source>
</reference>
<proteinExistence type="predicted"/>
<evidence type="ECO:0000313" key="2">
    <source>
        <dbReference type="Proteomes" id="UP001281147"/>
    </source>
</evidence>
<gene>
    <name evidence="1" type="ORF">LTR37_008805</name>
</gene>
<accession>A0ACC3N9R1</accession>
<comment type="caution">
    <text evidence="1">The sequence shown here is derived from an EMBL/GenBank/DDBJ whole genome shotgun (WGS) entry which is preliminary data.</text>
</comment>
<protein>
    <submittedName>
        <fullName evidence="1">Uncharacterized protein</fullName>
    </submittedName>
</protein>